<dbReference type="Proteomes" id="UP000037043">
    <property type="component" value="Unassembled WGS sequence"/>
</dbReference>
<feature type="domain" description="NAD-dependent epimerase/dehydratase" evidence="1">
    <location>
        <begin position="5"/>
        <end position="223"/>
    </location>
</feature>
<keyword evidence="2" id="KW-0456">Lyase</keyword>
<keyword evidence="3" id="KW-1185">Reference proteome</keyword>
<dbReference type="RefSeq" id="WP_052220215.1">
    <property type="nucleotide sequence ID" value="NZ_LHUR01000011.1"/>
</dbReference>
<dbReference type="Pfam" id="PF01370">
    <property type="entry name" value="Epimerase"/>
    <property type="match status" value="1"/>
</dbReference>
<evidence type="ECO:0000259" key="1">
    <source>
        <dbReference type="Pfam" id="PF01370"/>
    </source>
</evidence>
<protein>
    <submittedName>
        <fullName evidence="2">dTDP-glucose 4,6-dehydratase</fullName>
        <ecNumber evidence="2">4.2.1.46</ecNumber>
    </submittedName>
</protein>
<accession>A0A0L6ZDJ3</accession>
<dbReference type="PANTHER" id="PTHR43245">
    <property type="entry name" value="BIFUNCTIONAL POLYMYXIN RESISTANCE PROTEIN ARNA"/>
    <property type="match status" value="1"/>
</dbReference>
<gene>
    <name evidence="2" type="primary">rfbB_2</name>
    <name evidence="2" type="ORF">CLHOM_06230</name>
</gene>
<dbReference type="PATRIC" id="fig|1121318.3.peg.626"/>
<dbReference type="AlphaFoldDB" id="A0A0L6ZDJ3"/>
<dbReference type="InterPro" id="IPR036291">
    <property type="entry name" value="NAD(P)-bd_dom_sf"/>
</dbReference>
<name>A0A0L6ZDJ3_9CLOT</name>
<evidence type="ECO:0000313" key="2">
    <source>
        <dbReference type="EMBL" id="KOA21035.1"/>
    </source>
</evidence>
<dbReference type="InterPro" id="IPR001509">
    <property type="entry name" value="Epimerase_deHydtase"/>
</dbReference>
<dbReference type="EC" id="4.2.1.46" evidence="2"/>
<sequence length="289" mass="33278">MKRYLITGATGLIGRYILKLINIDSEIYILNRNSNEINQNIKTIQIDLEKDWDENLLPKNIDTVIHLAQSEHYRDFPDYSEKIFSVNTFSTLKLLEYSRRNNVKNFIYASSGSVYNNVKSELESIYFNKEMSFYSATKICSEILCENYEKYMNIKTLRFFYVYGCNQKESMLIARLIYNIKNSIPIFISGDEGILINPIYAEDAAKAVLCAELLNKSEKINVGGMEILSLKYVADKIGEILNIKPKYVFNKDLLAENLTGDISKMIKILGEPQIPFNDGIRYVLKDGNL</sequence>
<dbReference type="STRING" id="36844.SAMN04488501_10497"/>
<organism evidence="2 3">
    <name type="scientific">Clostridium homopropionicum DSM 5847</name>
    <dbReference type="NCBI Taxonomy" id="1121318"/>
    <lineage>
        <taxon>Bacteria</taxon>
        <taxon>Bacillati</taxon>
        <taxon>Bacillota</taxon>
        <taxon>Clostridia</taxon>
        <taxon>Eubacteriales</taxon>
        <taxon>Clostridiaceae</taxon>
        <taxon>Clostridium</taxon>
    </lineage>
</organism>
<comment type="caution">
    <text evidence="2">The sequence shown here is derived from an EMBL/GenBank/DDBJ whole genome shotgun (WGS) entry which is preliminary data.</text>
</comment>
<dbReference type="Gene3D" id="3.40.50.720">
    <property type="entry name" value="NAD(P)-binding Rossmann-like Domain"/>
    <property type="match status" value="1"/>
</dbReference>
<dbReference type="EMBL" id="LHUR01000011">
    <property type="protein sequence ID" value="KOA21035.1"/>
    <property type="molecule type" value="Genomic_DNA"/>
</dbReference>
<dbReference type="InterPro" id="IPR050177">
    <property type="entry name" value="Lipid_A_modif_metabolic_enz"/>
</dbReference>
<dbReference type="GO" id="GO:0008460">
    <property type="term" value="F:dTDP-glucose 4,6-dehydratase activity"/>
    <property type="evidence" value="ECO:0007669"/>
    <property type="project" value="UniProtKB-EC"/>
</dbReference>
<proteinExistence type="predicted"/>
<evidence type="ECO:0000313" key="3">
    <source>
        <dbReference type="Proteomes" id="UP000037043"/>
    </source>
</evidence>
<dbReference type="SUPFAM" id="SSF51735">
    <property type="entry name" value="NAD(P)-binding Rossmann-fold domains"/>
    <property type="match status" value="1"/>
</dbReference>
<reference evidence="3" key="1">
    <citation type="submission" date="2015-08" db="EMBL/GenBank/DDBJ databases">
        <title>Genome sequence of the strict anaerobe Clostridium homopropionicum LuHBu1 (DSM 5847T).</title>
        <authorList>
            <person name="Poehlein A."/>
            <person name="Beck M."/>
            <person name="Schiel-Bengelsdorf B."/>
            <person name="Bengelsdorf F.R."/>
            <person name="Daniel R."/>
            <person name="Duerre P."/>
        </authorList>
    </citation>
    <scope>NUCLEOTIDE SEQUENCE [LARGE SCALE GENOMIC DNA]</scope>
    <source>
        <strain evidence="3">DSM 5847</strain>
    </source>
</reference>